<sequence>MEEPIESNLSSPEEHIDQGLWTSDFITYNLNRSRNGQARIKTGTIYKSLKTGEITCFKSHNDEVFNISDNIFIESSQTDPYIIGCITSFKMVSLHLRPTYSKKDQLQIKLNRYYRPTDVPEMSYNIVCKDREERMIEEISEYVKTRELFSSDYNSSHSITSLRYV</sequence>
<dbReference type="WBParaSite" id="RSKR_0000816250.1">
    <property type="protein sequence ID" value="RSKR_0000816250.1"/>
    <property type="gene ID" value="RSKR_0000816250"/>
</dbReference>
<evidence type="ECO:0000313" key="2">
    <source>
        <dbReference type="WBParaSite" id="RSKR_0000816250.1"/>
    </source>
</evidence>
<accession>A0AC35U670</accession>
<proteinExistence type="predicted"/>
<reference evidence="2" key="1">
    <citation type="submission" date="2016-11" db="UniProtKB">
        <authorList>
            <consortium name="WormBaseParasite"/>
        </authorList>
    </citation>
    <scope>IDENTIFICATION</scope>
    <source>
        <strain evidence="2">KR3021</strain>
    </source>
</reference>
<evidence type="ECO:0000313" key="1">
    <source>
        <dbReference type="Proteomes" id="UP000095286"/>
    </source>
</evidence>
<organism evidence="1 2">
    <name type="scientific">Rhabditophanes sp. KR3021</name>
    <dbReference type="NCBI Taxonomy" id="114890"/>
    <lineage>
        <taxon>Eukaryota</taxon>
        <taxon>Metazoa</taxon>
        <taxon>Ecdysozoa</taxon>
        <taxon>Nematoda</taxon>
        <taxon>Chromadorea</taxon>
        <taxon>Rhabditida</taxon>
        <taxon>Tylenchina</taxon>
        <taxon>Panagrolaimomorpha</taxon>
        <taxon>Strongyloidoidea</taxon>
        <taxon>Alloionematidae</taxon>
        <taxon>Rhabditophanes</taxon>
    </lineage>
</organism>
<dbReference type="Proteomes" id="UP000095286">
    <property type="component" value="Unplaced"/>
</dbReference>
<name>A0AC35U670_9BILA</name>
<protein>
    <submittedName>
        <fullName evidence="2">BAH domain-containing protein</fullName>
    </submittedName>
</protein>